<sequence length="110" mass="11042">MLLMSAIVALAGHVMGQVAVAAAVSAAEMLAVLPVVPVSVVGEGDTKPSPAASDSCPLGLMLVTVVVASAVQVAVQMMAQVAVQVAVVAAVLTVVQVAGQYLTWRLHALR</sequence>
<keyword evidence="2" id="KW-0732">Signal</keyword>
<evidence type="ECO:0000313" key="3">
    <source>
        <dbReference type="EMBL" id="KAJ1106477.1"/>
    </source>
</evidence>
<keyword evidence="1" id="KW-1133">Transmembrane helix</keyword>
<evidence type="ECO:0000256" key="1">
    <source>
        <dbReference type="SAM" id="Phobius"/>
    </source>
</evidence>
<feature type="transmembrane region" description="Helical" evidence="1">
    <location>
        <begin position="58"/>
        <end position="75"/>
    </location>
</feature>
<reference evidence="3" key="1">
    <citation type="journal article" date="2022" name="bioRxiv">
        <title>Sequencing and chromosome-scale assembly of the giantPleurodeles waltlgenome.</title>
        <authorList>
            <person name="Brown T."/>
            <person name="Elewa A."/>
            <person name="Iarovenko S."/>
            <person name="Subramanian E."/>
            <person name="Araus A.J."/>
            <person name="Petzold A."/>
            <person name="Susuki M."/>
            <person name="Suzuki K.-i.T."/>
            <person name="Hayashi T."/>
            <person name="Toyoda A."/>
            <person name="Oliveira C."/>
            <person name="Osipova E."/>
            <person name="Leigh N.D."/>
            <person name="Simon A."/>
            <person name="Yun M.H."/>
        </authorList>
    </citation>
    <scope>NUCLEOTIDE SEQUENCE</scope>
    <source>
        <strain evidence="3">20211129_DDA</strain>
        <tissue evidence="3">Liver</tissue>
    </source>
</reference>
<proteinExistence type="predicted"/>
<keyword evidence="1" id="KW-0812">Transmembrane</keyword>
<dbReference type="EMBL" id="JANPWB010000013">
    <property type="protein sequence ID" value="KAJ1106477.1"/>
    <property type="molecule type" value="Genomic_DNA"/>
</dbReference>
<keyword evidence="1" id="KW-0472">Membrane</keyword>
<accession>A0AAV7MT66</accession>
<feature type="chain" id="PRO_5043372689" evidence="2">
    <location>
        <begin position="17"/>
        <end position="110"/>
    </location>
</feature>
<dbReference type="AlphaFoldDB" id="A0AAV7MT66"/>
<evidence type="ECO:0000256" key="2">
    <source>
        <dbReference type="SAM" id="SignalP"/>
    </source>
</evidence>
<organism evidence="3 4">
    <name type="scientific">Pleurodeles waltl</name>
    <name type="common">Iberian ribbed newt</name>
    <dbReference type="NCBI Taxonomy" id="8319"/>
    <lineage>
        <taxon>Eukaryota</taxon>
        <taxon>Metazoa</taxon>
        <taxon>Chordata</taxon>
        <taxon>Craniata</taxon>
        <taxon>Vertebrata</taxon>
        <taxon>Euteleostomi</taxon>
        <taxon>Amphibia</taxon>
        <taxon>Batrachia</taxon>
        <taxon>Caudata</taxon>
        <taxon>Salamandroidea</taxon>
        <taxon>Salamandridae</taxon>
        <taxon>Pleurodelinae</taxon>
        <taxon>Pleurodeles</taxon>
    </lineage>
</organism>
<feature type="transmembrane region" description="Helical" evidence="1">
    <location>
        <begin position="82"/>
        <end position="102"/>
    </location>
</feature>
<keyword evidence="4" id="KW-1185">Reference proteome</keyword>
<gene>
    <name evidence="3" type="ORF">NDU88_003878</name>
</gene>
<name>A0AAV7MT66_PLEWA</name>
<dbReference type="Proteomes" id="UP001066276">
    <property type="component" value="Chromosome 9"/>
</dbReference>
<comment type="caution">
    <text evidence="3">The sequence shown here is derived from an EMBL/GenBank/DDBJ whole genome shotgun (WGS) entry which is preliminary data.</text>
</comment>
<protein>
    <submittedName>
        <fullName evidence="3">Uncharacterized protein</fullName>
    </submittedName>
</protein>
<feature type="signal peptide" evidence="2">
    <location>
        <begin position="1"/>
        <end position="16"/>
    </location>
</feature>
<evidence type="ECO:0000313" key="4">
    <source>
        <dbReference type="Proteomes" id="UP001066276"/>
    </source>
</evidence>